<dbReference type="Pfam" id="PF10693">
    <property type="entry name" value="DUF2499"/>
    <property type="match status" value="1"/>
</dbReference>
<evidence type="ECO:0000313" key="2">
    <source>
        <dbReference type="EMBL" id="MBB1125700.1"/>
    </source>
</evidence>
<dbReference type="Proteomes" id="UP000548632">
    <property type="component" value="Unassembled WGS sequence"/>
</dbReference>
<dbReference type="Pfam" id="PF12159">
    <property type="entry name" value="DUF3593"/>
    <property type="match status" value="1"/>
</dbReference>
<proteinExistence type="predicted"/>
<feature type="transmembrane region" description="Helical" evidence="1">
    <location>
        <begin position="6"/>
        <end position="26"/>
    </location>
</feature>
<accession>A0A839HC05</accession>
<feature type="transmembrane region" description="Helical" evidence="1">
    <location>
        <begin position="160"/>
        <end position="180"/>
    </location>
</feature>
<reference evidence="2 3" key="1">
    <citation type="journal article" date="2020" name="Arch. Microbiol.">
        <title>The genome sequence of the giant phototrophic gammaproteobacterium Thiospirillum jenense gives insight into its physiological properties and phylogenetic relationships.</title>
        <authorList>
            <person name="Imhoff J.F."/>
            <person name="Meyer T.E."/>
            <person name="Kyndt J.A."/>
        </authorList>
    </citation>
    <scope>NUCLEOTIDE SEQUENCE [LARGE SCALE GENOMIC DNA]</scope>
    <source>
        <strain evidence="2 3">DSM 216</strain>
    </source>
</reference>
<comment type="caution">
    <text evidence="2">The sequence shown here is derived from an EMBL/GenBank/DDBJ whole genome shotgun (WGS) entry which is preliminary data.</text>
</comment>
<protein>
    <submittedName>
        <fullName evidence="2">DUF3593 domain-containing protein</fullName>
    </submittedName>
</protein>
<evidence type="ECO:0000313" key="3">
    <source>
        <dbReference type="Proteomes" id="UP000548632"/>
    </source>
</evidence>
<keyword evidence="1" id="KW-1133">Transmembrane helix</keyword>
<feature type="transmembrane region" description="Helical" evidence="1">
    <location>
        <begin position="100"/>
        <end position="122"/>
    </location>
</feature>
<dbReference type="PANTHER" id="PTHR35473:SF3">
    <property type="entry name" value="1-ACYL-SN-GLYCEROL-3-PHOSPHATE ACYLTRANSFERASE"/>
    <property type="match status" value="1"/>
</dbReference>
<sequence length="224" mass="24829">MLLSFPTWCIHLLTVTEWLVAIRLFYQYGLKIQQPALCQLAYSMVPHLIAGGLILLFHASGDQWTLVLNVARVLTFCGSLLLLTATLALSVALRGQSNVLIWRSVPLLGFVWLLILIMPTGLTDLGTTLLPSTNVFYLCFLFMLLVVYRQDRRVFSPVTIVGFWLLLGFVAATITAMSIVKQAGLPSLSHADHLHGLSESVLSLSNLLIAVGVYRRLQQSSFVE</sequence>
<dbReference type="AlphaFoldDB" id="A0A839HC05"/>
<dbReference type="RefSeq" id="WP_182583302.1">
    <property type="nucleotide sequence ID" value="NZ_JABVCQ010000009.1"/>
</dbReference>
<keyword evidence="3" id="KW-1185">Reference proteome</keyword>
<dbReference type="PANTHER" id="PTHR35473">
    <property type="entry name" value="1-ACYL-SN-GLYCEROL-3-PHOSPHATE ACYLTRANSFERASE"/>
    <property type="match status" value="1"/>
</dbReference>
<feature type="transmembrane region" description="Helical" evidence="1">
    <location>
        <begin position="128"/>
        <end position="148"/>
    </location>
</feature>
<feature type="transmembrane region" description="Helical" evidence="1">
    <location>
        <begin position="38"/>
        <end position="59"/>
    </location>
</feature>
<feature type="transmembrane region" description="Helical" evidence="1">
    <location>
        <begin position="200"/>
        <end position="217"/>
    </location>
</feature>
<organism evidence="2 3">
    <name type="scientific">Thiospirillum jenense</name>
    <dbReference type="NCBI Taxonomy" id="1653858"/>
    <lineage>
        <taxon>Bacteria</taxon>
        <taxon>Pseudomonadati</taxon>
        <taxon>Pseudomonadota</taxon>
        <taxon>Gammaproteobacteria</taxon>
        <taxon>Chromatiales</taxon>
        <taxon>Chromatiaceae</taxon>
        <taxon>Thiospirillum</taxon>
    </lineage>
</organism>
<name>A0A839HC05_9GAMM</name>
<keyword evidence="1" id="KW-0472">Membrane</keyword>
<evidence type="ECO:0000256" key="1">
    <source>
        <dbReference type="SAM" id="Phobius"/>
    </source>
</evidence>
<feature type="transmembrane region" description="Helical" evidence="1">
    <location>
        <begin position="71"/>
        <end position="93"/>
    </location>
</feature>
<dbReference type="InterPro" id="IPR021995">
    <property type="entry name" value="DUF3593"/>
</dbReference>
<gene>
    <name evidence="2" type="ORF">HUK38_05560</name>
</gene>
<dbReference type="EMBL" id="JABVCQ010000009">
    <property type="protein sequence ID" value="MBB1125700.1"/>
    <property type="molecule type" value="Genomic_DNA"/>
</dbReference>
<keyword evidence="1" id="KW-0812">Transmembrane</keyword>
<dbReference type="InterPro" id="IPR019634">
    <property type="entry name" value="Uncharacterised_Ycf49"/>
</dbReference>